<dbReference type="GO" id="GO:0003676">
    <property type="term" value="F:nucleic acid binding"/>
    <property type="evidence" value="ECO:0007669"/>
    <property type="project" value="InterPro"/>
</dbReference>
<dbReference type="AlphaFoldDB" id="A0A132AFG8"/>
<keyword evidence="2 6" id="KW-0863">Zinc-finger</keyword>
<name>A0A132AFG8_SARSC</name>
<feature type="compositionally biased region" description="Basic residues" evidence="7">
    <location>
        <begin position="98"/>
        <end position="109"/>
    </location>
</feature>
<evidence type="ECO:0000256" key="4">
    <source>
        <dbReference type="ARBA" id="ARBA00037746"/>
    </source>
</evidence>
<dbReference type="EMBL" id="WVUK01000012">
    <property type="protein sequence ID" value="KAF7496327.1"/>
    <property type="molecule type" value="Genomic_DNA"/>
</dbReference>
<gene>
    <name evidence="10" type="ORF">QR98_0082200</name>
    <name evidence="9" type="ORF">SSS_7646</name>
</gene>
<evidence type="ECO:0000313" key="10">
    <source>
        <dbReference type="EMBL" id="KPM09677.1"/>
    </source>
</evidence>
<feature type="compositionally biased region" description="Basic and acidic residues" evidence="7">
    <location>
        <begin position="55"/>
        <end position="67"/>
    </location>
</feature>
<dbReference type="PANTHER" id="PTHR31437">
    <property type="entry name" value="SREK1IP1 FAMILY MEMBER"/>
    <property type="match status" value="1"/>
</dbReference>
<proteinExistence type="predicted"/>
<protein>
    <recommendedName>
        <fullName evidence="5">Protein SREK1IP1</fullName>
    </recommendedName>
</protein>
<dbReference type="VEuPathDB" id="VectorBase:SSCA008799"/>
<evidence type="ECO:0000256" key="5">
    <source>
        <dbReference type="ARBA" id="ARBA00039180"/>
    </source>
</evidence>
<keyword evidence="1" id="KW-0479">Metal-binding</keyword>
<evidence type="ECO:0000313" key="12">
    <source>
        <dbReference type="Proteomes" id="UP000070412"/>
    </source>
</evidence>
<dbReference type="GO" id="GO:0008270">
    <property type="term" value="F:zinc ion binding"/>
    <property type="evidence" value="ECO:0007669"/>
    <property type="project" value="UniProtKB-KW"/>
</dbReference>
<feature type="compositionally biased region" description="Basic and acidic residues" evidence="7">
    <location>
        <begin position="86"/>
        <end position="97"/>
    </location>
</feature>
<evidence type="ECO:0000313" key="11">
    <source>
        <dbReference type="EnsemblMetazoa" id="KAF7496327.1"/>
    </source>
</evidence>
<evidence type="ECO:0000259" key="8">
    <source>
        <dbReference type="PROSITE" id="PS50158"/>
    </source>
</evidence>
<feature type="compositionally biased region" description="Basic and acidic residues" evidence="7">
    <location>
        <begin position="189"/>
        <end position="204"/>
    </location>
</feature>
<evidence type="ECO:0000256" key="3">
    <source>
        <dbReference type="ARBA" id="ARBA00022833"/>
    </source>
</evidence>
<evidence type="ECO:0000256" key="7">
    <source>
        <dbReference type="SAM" id="MobiDB-lite"/>
    </source>
</evidence>
<reference evidence="10 13" key="1">
    <citation type="journal article" date="2015" name="Parasit. Vectors">
        <title>Draft genome of the scabies mite.</title>
        <authorList>
            <person name="Rider S.D.Jr."/>
            <person name="Morgan M.S."/>
            <person name="Arlian L.G."/>
        </authorList>
    </citation>
    <scope>NUCLEOTIDE SEQUENCE [LARGE SCALE GENOMIC DNA]</scope>
    <source>
        <strain evidence="10">Arlian Lab</strain>
    </source>
</reference>
<sequence>MFPNASSNAVRAACTKCGYPGHFTYQCRNFFRVNPNEDIVLDVSSTSSFDSDDAEITKEPLKQPEKVKKMKKKREHKSKKKHKSKHSEPDCDSEKQSKSKHKRHKKISRKQKDDSFSSSSDVSPDRKDKNHRDVEYKDKIKNRERFHSKLTEEHRIKRFDEEDKHLTKHLKRKDSMREKKDEKRHHRSSFKEKDDHYHKRRRDY</sequence>
<evidence type="ECO:0000256" key="1">
    <source>
        <dbReference type="ARBA" id="ARBA00022723"/>
    </source>
</evidence>
<evidence type="ECO:0000313" key="9">
    <source>
        <dbReference type="EMBL" id="KAF7496327.1"/>
    </source>
</evidence>
<dbReference type="Proteomes" id="UP000616769">
    <property type="component" value="Unassembled WGS sequence"/>
</dbReference>
<comment type="function">
    <text evidence="4">Possible splicing regulator involved in the control of cellular survival.</text>
</comment>
<dbReference type="Proteomes" id="UP000070412">
    <property type="component" value="Unassembled WGS sequence"/>
</dbReference>
<feature type="region of interest" description="Disordered" evidence="7">
    <location>
        <begin position="47"/>
        <end position="204"/>
    </location>
</feature>
<dbReference type="OrthoDB" id="5596742at2759"/>
<dbReference type="PANTHER" id="PTHR31437:SF1">
    <property type="entry name" value="PROTEIN SREK1IP1"/>
    <property type="match status" value="1"/>
</dbReference>
<reference evidence="12" key="2">
    <citation type="journal article" date="2020" name="PLoS Negl. Trop. Dis.">
        <title>High-quality nuclear genome for Sarcoptes scabiei-A critical resource for a neglected parasite.</title>
        <authorList>
            <person name="Korhonen P.K."/>
            <person name="Gasser R.B."/>
            <person name="Ma G."/>
            <person name="Wang T."/>
            <person name="Stroehlein A.J."/>
            <person name="Young N.D."/>
            <person name="Ang C.S."/>
            <person name="Fernando D.D."/>
            <person name="Lu H.C."/>
            <person name="Taylor S."/>
            <person name="Reynolds S.L."/>
            <person name="Mofiz E."/>
            <person name="Najaraj S.H."/>
            <person name="Gowda H."/>
            <person name="Madugundu A."/>
            <person name="Renuse S."/>
            <person name="Holt D."/>
            <person name="Pandey A."/>
            <person name="Papenfuss A.T."/>
            <person name="Fischer K."/>
        </authorList>
    </citation>
    <scope>NUCLEOTIDE SEQUENCE [LARGE SCALE GENOMIC DNA]</scope>
</reference>
<evidence type="ECO:0000313" key="13">
    <source>
        <dbReference type="Proteomes" id="UP000616769"/>
    </source>
</evidence>
<evidence type="ECO:0000256" key="2">
    <source>
        <dbReference type="ARBA" id="ARBA00022771"/>
    </source>
</evidence>
<feature type="domain" description="CCHC-type" evidence="8">
    <location>
        <begin position="14"/>
        <end position="29"/>
    </location>
</feature>
<dbReference type="PROSITE" id="PS50158">
    <property type="entry name" value="ZF_CCHC"/>
    <property type="match status" value="1"/>
</dbReference>
<keyword evidence="3" id="KW-0862">Zinc</keyword>
<organism evidence="10 13">
    <name type="scientific">Sarcoptes scabiei</name>
    <name type="common">Itch mite</name>
    <name type="synonym">Acarus scabiei</name>
    <dbReference type="NCBI Taxonomy" id="52283"/>
    <lineage>
        <taxon>Eukaryota</taxon>
        <taxon>Metazoa</taxon>
        <taxon>Ecdysozoa</taxon>
        <taxon>Arthropoda</taxon>
        <taxon>Chelicerata</taxon>
        <taxon>Arachnida</taxon>
        <taxon>Acari</taxon>
        <taxon>Acariformes</taxon>
        <taxon>Sarcoptiformes</taxon>
        <taxon>Astigmata</taxon>
        <taxon>Psoroptidia</taxon>
        <taxon>Sarcoptoidea</taxon>
        <taxon>Sarcoptidae</taxon>
        <taxon>Sarcoptinae</taxon>
        <taxon>Sarcoptes</taxon>
    </lineage>
</organism>
<dbReference type="EnsemblMetazoa" id="SSS_7646s_mrna">
    <property type="protein sequence ID" value="KAF7496327.1"/>
    <property type="gene ID" value="SSS_7646"/>
</dbReference>
<dbReference type="EMBL" id="JXLN01013901">
    <property type="protein sequence ID" value="KPM09677.1"/>
    <property type="molecule type" value="Genomic_DNA"/>
</dbReference>
<reference evidence="11" key="4">
    <citation type="submission" date="2022-06" db="UniProtKB">
        <authorList>
            <consortium name="EnsemblMetazoa"/>
        </authorList>
    </citation>
    <scope>IDENTIFICATION</scope>
</reference>
<evidence type="ECO:0000256" key="6">
    <source>
        <dbReference type="PROSITE-ProRule" id="PRU00047"/>
    </source>
</evidence>
<keyword evidence="12" id="KW-1185">Reference proteome</keyword>
<accession>A0A132AFG8</accession>
<dbReference type="InterPro" id="IPR001878">
    <property type="entry name" value="Znf_CCHC"/>
</dbReference>
<feature type="compositionally biased region" description="Basic residues" evidence="7">
    <location>
        <begin position="68"/>
        <end position="85"/>
    </location>
</feature>
<dbReference type="Pfam" id="PF13917">
    <property type="entry name" value="zf-CCHC_3"/>
    <property type="match status" value="1"/>
</dbReference>
<feature type="compositionally biased region" description="Basic and acidic residues" evidence="7">
    <location>
        <begin position="123"/>
        <end position="165"/>
    </location>
</feature>
<reference evidence="9" key="3">
    <citation type="submission" date="2020-01" db="EMBL/GenBank/DDBJ databases">
        <authorList>
            <person name="Korhonen P.K.K."/>
            <person name="Guangxu M.G."/>
            <person name="Wang T.W."/>
            <person name="Stroehlein A.J.S."/>
            <person name="Young N.D."/>
            <person name="Ang C.-S.A."/>
            <person name="Fernando D.W.F."/>
            <person name="Lu H.L."/>
            <person name="Taylor S.T."/>
            <person name="Ehtesham M.E.M."/>
            <person name="Najaraj S.H.N."/>
            <person name="Harsha G.H.G."/>
            <person name="Madugundu A.M."/>
            <person name="Renuse S.R."/>
            <person name="Holt D.H."/>
            <person name="Pandey A.P."/>
            <person name="Papenfuss A.P."/>
            <person name="Gasser R.B.G."/>
            <person name="Fischer K.F."/>
        </authorList>
    </citation>
    <scope>NUCLEOTIDE SEQUENCE</scope>
    <source>
        <strain evidence="9">SSS_KF_BRIS2020</strain>
    </source>
</reference>